<evidence type="ECO:0000313" key="7">
    <source>
        <dbReference type="EMBL" id="RBQ04232.1"/>
    </source>
</evidence>
<gene>
    <name evidence="7" type="ORF">DRW42_18695</name>
</gene>
<evidence type="ECO:0000256" key="5">
    <source>
        <dbReference type="ARBA" id="ARBA00030782"/>
    </source>
</evidence>
<dbReference type="GO" id="GO:0006629">
    <property type="term" value="P:lipid metabolic process"/>
    <property type="evidence" value="ECO:0007669"/>
    <property type="project" value="InterPro"/>
</dbReference>
<sequence>MKKLQLPLFVALVLTFSACKKETQQTEKFSGPKLKENVNPNSALLSFSLNNWMGVLADQNSIATLSIPGTHDSGATIEPVSGTAKCQNLSIADQLNAGVRYLDIRCRHIDNAFAIHHGAIYQNLNFNDVLTACINFLNSHPTEAIIMSVKEEHTPSNNTRSFEQTFDSYVQQNAGKWDLGNNIPTLGSIRGKIRLLRRFGASSPKGIDATAWADNTTFDINNSAASLKIQDFYNVNDVNTKWARIETLLNEAKNDTSNKLYLNYASGYKAGIFSIPSITTVSNAVNPKITTFFTNNTHGKYGIIPLDFVDSGRSQLIVNTNF</sequence>
<dbReference type="PANTHER" id="PTHR13593">
    <property type="match status" value="1"/>
</dbReference>
<keyword evidence="8" id="KW-1185">Reference proteome</keyword>
<feature type="domain" description="Phosphatidylinositol-specific phospholipase C X" evidence="6">
    <location>
        <begin position="58"/>
        <end position="198"/>
    </location>
</feature>
<dbReference type="PROSITE" id="PS51257">
    <property type="entry name" value="PROKAR_LIPOPROTEIN"/>
    <property type="match status" value="1"/>
</dbReference>
<dbReference type="EMBL" id="QNQU01000017">
    <property type="protein sequence ID" value="RBQ04232.1"/>
    <property type="molecule type" value="Genomic_DNA"/>
</dbReference>
<evidence type="ECO:0000313" key="8">
    <source>
        <dbReference type="Proteomes" id="UP000252081"/>
    </source>
</evidence>
<comment type="caution">
    <text evidence="7">The sequence shown here is derived from an EMBL/GenBank/DDBJ whole genome shotgun (WGS) entry which is preliminary data.</text>
</comment>
<dbReference type="EC" id="4.6.1.13" evidence="2"/>
<dbReference type="SMART" id="SM00148">
    <property type="entry name" value="PLCXc"/>
    <property type="match status" value="1"/>
</dbReference>
<dbReference type="GO" id="GO:0004436">
    <property type="term" value="F:phosphatidylinositol diacylglycerol-lyase activity"/>
    <property type="evidence" value="ECO:0007669"/>
    <property type="project" value="UniProtKB-EC"/>
</dbReference>
<protein>
    <recommendedName>
        <fullName evidence="3">1-phosphatidylinositol phosphodiesterase</fullName>
        <ecNumber evidence="2">4.6.1.13</ecNumber>
    </recommendedName>
    <alternativeName>
        <fullName evidence="4">Phosphatidylinositol diacylglycerol-lyase</fullName>
    </alternativeName>
    <alternativeName>
        <fullName evidence="5">Phosphatidylinositol-specific phospholipase C</fullName>
    </alternativeName>
</protein>
<proteinExistence type="predicted"/>
<dbReference type="Pfam" id="PF00388">
    <property type="entry name" value="PI-PLC-X"/>
    <property type="match status" value="1"/>
</dbReference>
<dbReference type="GO" id="GO:0008081">
    <property type="term" value="F:phosphoric diester hydrolase activity"/>
    <property type="evidence" value="ECO:0007669"/>
    <property type="project" value="InterPro"/>
</dbReference>
<keyword evidence="7" id="KW-0456">Lyase</keyword>
<name>A0A366KTS2_9SPHI</name>
<evidence type="ECO:0000256" key="4">
    <source>
        <dbReference type="ARBA" id="ARBA00030474"/>
    </source>
</evidence>
<dbReference type="PANTHER" id="PTHR13593:SF113">
    <property type="entry name" value="SI:DKEY-266F7.9"/>
    <property type="match status" value="1"/>
</dbReference>
<evidence type="ECO:0000256" key="2">
    <source>
        <dbReference type="ARBA" id="ARBA00012581"/>
    </source>
</evidence>
<dbReference type="Gene3D" id="3.20.20.190">
    <property type="entry name" value="Phosphatidylinositol (PI) phosphodiesterase"/>
    <property type="match status" value="1"/>
</dbReference>
<dbReference type="CDD" id="cd08586">
    <property type="entry name" value="PI-PLCc_BcPLC_like"/>
    <property type="match status" value="1"/>
</dbReference>
<dbReference type="AlphaFoldDB" id="A0A366KTS2"/>
<evidence type="ECO:0000256" key="1">
    <source>
        <dbReference type="ARBA" id="ARBA00001316"/>
    </source>
</evidence>
<organism evidence="7 8">
    <name type="scientific">Pedobacter miscanthi</name>
    <dbReference type="NCBI Taxonomy" id="2259170"/>
    <lineage>
        <taxon>Bacteria</taxon>
        <taxon>Pseudomonadati</taxon>
        <taxon>Bacteroidota</taxon>
        <taxon>Sphingobacteriia</taxon>
        <taxon>Sphingobacteriales</taxon>
        <taxon>Sphingobacteriaceae</taxon>
        <taxon>Pedobacter</taxon>
    </lineage>
</organism>
<evidence type="ECO:0000256" key="3">
    <source>
        <dbReference type="ARBA" id="ARBA00019758"/>
    </source>
</evidence>
<dbReference type="InterPro" id="IPR051057">
    <property type="entry name" value="PI-PLC_domain"/>
</dbReference>
<comment type="catalytic activity">
    <reaction evidence="1">
        <text>a 1,2-diacyl-sn-glycero-3-phospho-(1D-myo-inositol) = 1D-myo-inositol 1,2-cyclic phosphate + a 1,2-diacyl-sn-glycerol</text>
        <dbReference type="Rhea" id="RHEA:17093"/>
        <dbReference type="ChEBI" id="CHEBI:17815"/>
        <dbReference type="ChEBI" id="CHEBI:57880"/>
        <dbReference type="ChEBI" id="CHEBI:58484"/>
        <dbReference type="EC" id="4.6.1.13"/>
    </reaction>
</comment>
<accession>A0A366KTS2</accession>
<dbReference type="Proteomes" id="UP000252081">
    <property type="component" value="Unassembled WGS sequence"/>
</dbReference>
<evidence type="ECO:0000259" key="6">
    <source>
        <dbReference type="SMART" id="SM00148"/>
    </source>
</evidence>
<dbReference type="PROSITE" id="PS50007">
    <property type="entry name" value="PIPLC_X_DOMAIN"/>
    <property type="match status" value="1"/>
</dbReference>
<reference evidence="7 8" key="1">
    <citation type="submission" date="2018-07" db="EMBL/GenBank/DDBJ databases">
        <title>A draft genome of a endophytic bacteria, a new species of Pedobacter.</title>
        <authorList>
            <person name="Zhang Z.D."/>
            <person name="Chen Z.J."/>
        </authorList>
    </citation>
    <scope>NUCLEOTIDE SEQUENCE [LARGE SCALE GENOMIC DNA]</scope>
    <source>
        <strain evidence="7 8">RS10</strain>
    </source>
</reference>
<dbReference type="InterPro" id="IPR000909">
    <property type="entry name" value="PLipase_C_PInositol-sp_X_dom"/>
</dbReference>
<dbReference type="OrthoDB" id="7191982at2"/>
<dbReference type="SUPFAM" id="SSF51695">
    <property type="entry name" value="PLC-like phosphodiesterases"/>
    <property type="match status" value="1"/>
</dbReference>
<dbReference type="RefSeq" id="WP_113950358.1">
    <property type="nucleotide sequence ID" value="NZ_QNQU01000017.1"/>
</dbReference>
<dbReference type="InterPro" id="IPR017946">
    <property type="entry name" value="PLC-like_Pdiesterase_TIM-brl"/>
</dbReference>